<reference evidence="2 4" key="2">
    <citation type="submission" date="2020-08" db="EMBL/GenBank/DDBJ databases">
        <title>Sequencing the genomes of 1000 actinobacteria strains.</title>
        <authorList>
            <person name="Klenk H.-P."/>
        </authorList>
    </citation>
    <scope>NUCLEOTIDE SEQUENCE [LARGE SCALE GENOMIC DNA]</scope>
    <source>
        <strain evidence="2 4">DSM 21065</strain>
    </source>
</reference>
<gene>
    <name evidence="2" type="ORF">BJ997_001994</name>
    <name evidence="1" type="ORF">GY21_10865</name>
</gene>
<name>A0A099J559_9MICO</name>
<protein>
    <recommendedName>
        <fullName evidence="5">RNA polymerase sigma-70 region 2 domain-containing protein</fullName>
    </recommendedName>
</protein>
<dbReference type="Proteomes" id="UP000029864">
    <property type="component" value="Unassembled WGS sequence"/>
</dbReference>
<organism evidence="1 3">
    <name type="scientific">Cryobacterium roopkundense</name>
    <dbReference type="NCBI Taxonomy" id="1001240"/>
    <lineage>
        <taxon>Bacteria</taxon>
        <taxon>Bacillati</taxon>
        <taxon>Actinomycetota</taxon>
        <taxon>Actinomycetes</taxon>
        <taxon>Micrococcales</taxon>
        <taxon>Microbacteriaceae</taxon>
        <taxon>Cryobacterium</taxon>
    </lineage>
</organism>
<proteinExistence type="predicted"/>
<dbReference type="EMBL" id="JACHBQ010000001">
    <property type="protein sequence ID" value="MBB5641446.1"/>
    <property type="molecule type" value="Genomic_DNA"/>
</dbReference>
<dbReference type="RefSeq" id="WP_035836744.1">
    <property type="nucleotide sequence ID" value="NZ_JACHBQ010000001.1"/>
</dbReference>
<accession>A0A099J559</accession>
<dbReference type="STRING" id="1001240.GY21_10865"/>
<keyword evidence="3" id="KW-1185">Reference proteome</keyword>
<evidence type="ECO:0000313" key="1">
    <source>
        <dbReference type="EMBL" id="KGJ73534.1"/>
    </source>
</evidence>
<evidence type="ECO:0008006" key="5">
    <source>
        <dbReference type="Google" id="ProtNLM"/>
    </source>
</evidence>
<evidence type="ECO:0000313" key="3">
    <source>
        <dbReference type="Proteomes" id="UP000029864"/>
    </source>
</evidence>
<dbReference type="Gene3D" id="1.10.1740.10">
    <property type="match status" value="1"/>
</dbReference>
<comment type="caution">
    <text evidence="1">The sequence shown here is derived from an EMBL/GenBank/DDBJ whole genome shotgun (WGS) entry which is preliminary data.</text>
</comment>
<evidence type="ECO:0000313" key="2">
    <source>
        <dbReference type="EMBL" id="MBB5641446.1"/>
    </source>
</evidence>
<evidence type="ECO:0000313" key="4">
    <source>
        <dbReference type="Proteomes" id="UP000561726"/>
    </source>
</evidence>
<sequence length="113" mass="12293">MTATEKEPSSPDDQVGGHLLLEKVAAGDALAFGSLYDAFVAETYAICLRNLANRAAADRGMAAVWTYIWSHAAALNQQPGSTRSIVLSTAWAITSQRSRSPLRRLTRRSTQTR</sequence>
<dbReference type="Proteomes" id="UP000561726">
    <property type="component" value="Unassembled WGS sequence"/>
</dbReference>
<dbReference type="AlphaFoldDB" id="A0A099J559"/>
<dbReference type="OrthoDB" id="5117178at2"/>
<dbReference type="EMBL" id="JPXF01000041">
    <property type="protein sequence ID" value="KGJ73534.1"/>
    <property type="molecule type" value="Genomic_DNA"/>
</dbReference>
<reference evidence="1 3" key="1">
    <citation type="submission" date="2014-08" db="EMBL/GenBank/DDBJ databases">
        <authorList>
            <person name="Sisinthy S."/>
        </authorList>
    </citation>
    <scope>NUCLEOTIDE SEQUENCE [LARGE SCALE GENOMIC DNA]</scope>
    <source>
        <strain evidence="1 3">RuG17</strain>
    </source>
</reference>